<dbReference type="Gene3D" id="2.110.10.10">
    <property type="entry name" value="Hemopexin-like domain"/>
    <property type="match status" value="1"/>
</dbReference>
<dbReference type="Pfam" id="PF00413">
    <property type="entry name" value="Peptidase_M10"/>
    <property type="match status" value="1"/>
</dbReference>
<dbReference type="InterPro" id="IPR036375">
    <property type="entry name" value="Hemopexin-like_dom_sf"/>
</dbReference>
<feature type="binding site" evidence="10">
    <location>
        <position position="205"/>
    </location>
    <ligand>
        <name>Ca(2+)</name>
        <dbReference type="ChEBI" id="CHEBI:29108"/>
        <label>1</label>
    </ligand>
</feature>
<evidence type="ECO:0000256" key="5">
    <source>
        <dbReference type="ARBA" id="ARBA00022801"/>
    </source>
</evidence>
<comment type="cofactor">
    <cofactor evidence="10">
        <name>Ca(2+)</name>
        <dbReference type="ChEBI" id="CHEBI:29108"/>
    </cofactor>
    <text evidence="10">Can bind about 5 Ca(2+) ions per subunit.</text>
</comment>
<feature type="signal peptide" evidence="11">
    <location>
        <begin position="1"/>
        <end position="18"/>
    </location>
</feature>
<keyword evidence="3 9" id="KW-0479">Metal-binding</keyword>
<sequence length="539" mass="61946">MRLAYIIALTACFNAATCINSTITDDNYAFTFDYLLKYGYLSNDVDAIPAQRRNDVFRKAFKEFQNYYNLPGDGTLNNETLKFMSKPRCGFRDILKHETKASLSKWPKTHLTWHFHLADENELNTAQAAFDLWSQHSALTFERSEMPNADIIISWRRLLHYNTNIEVNGELCSDKFDGPGNVLAHAFFPTDQAGFVSEVHVDGDEPWHIYVNKHPADKFFLHYTLTHEIGHSLGLPHNRRTTSVMFAIQPDQQYPVKLDQYDIADIQRLYGEKIQNDKPRWTPAPAPPPPPSPDLCSLDRVNGILILENRMYISYKRYVWSVDLDGRTYNGPLALSKHMSFLHDNYTRVTAAYQSPSGDLMVFVDNLVYLVQYPEFSLRPGWPKTLQELGFPENALINGAVNTHRGRSYVVFNGNAVGEINECDQDKRVAKFTPLEATFPGIPKGVTSIFRYIDGNLYFTTRSQFYKLNEFTRTVSSAGKFDLRILNIVCPKAELLQQLRDLLNRIVRLNDNSLTSASDYWNDDDTGVRLSDFRIRRKK</sequence>
<keyword evidence="13" id="KW-1185">Reference proteome</keyword>
<dbReference type="GO" id="GO:0031012">
    <property type="term" value="C:extracellular matrix"/>
    <property type="evidence" value="ECO:0007669"/>
    <property type="project" value="InterPro"/>
</dbReference>
<dbReference type="GO" id="GO:0004222">
    <property type="term" value="F:metalloendopeptidase activity"/>
    <property type="evidence" value="ECO:0007669"/>
    <property type="project" value="InterPro"/>
</dbReference>
<dbReference type="RefSeq" id="XP_024891885.1">
    <property type="nucleotide sequence ID" value="XM_025036117.1"/>
</dbReference>
<evidence type="ECO:0000256" key="10">
    <source>
        <dbReference type="PIRSR" id="PIRSR621190-2"/>
    </source>
</evidence>
<feature type="domain" description="Peptidase metallopeptidase" evidence="12">
    <location>
        <begin position="102"/>
        <end position="272"/>
    </location>
</feature>
<keyword evidence="5" id="KW-0378">Hydrolase</keyword>
<dbReference type="InterPro" id="IPR024079">
    <property type="entry name" value="MetalloPept_cat_dom_sf"/>
</dbReference>
<feature type="binding site" evidence="10">
    <location>
        <position position="202"/>
    </location>
    <ligand>
        <name>Ca(2+)</name>
        <dbReference type="ChEBI" id="CHEBI:29108"/>
        <label>3</label>
    </ligand>
</feature>
<dbReference type="PIRSF" id="PIRSF001191">
    <property type="entry name" value="Peptidase_M10A_matrix"/>
    <property type="match status" value="1"/>
</dbReference>
<dbReference type="InterPro" id="IPR021190">
    <property type="entry name" value="Pept_M10A"/>
</dbReference>
<keyword evidence="4 11" id="KW-0732">Signal</keyword>
<dbReference type="SMART" id="SM00235">
    <property type="entry name" value="ZnMc"/>
    <property type="match status" value="1"/>
</dbReference>
<keyword evidence="6 9" id="KW-0862">Zinc</keyword>
<feature type="binding site" evidence="10">
    <location>
        <position position="205"/>
    </location>
    <ligand>
        <name>Ca(2+)</name>
        <dbReference type="ChEBI" id="CHEBI:29108"/>
        <label>3</label>
    </ligand>
</feature>
<protein>
    <submittedName>
        <fullName evidence="14">72 kDa type IV collagenase-like</fullName>
    </submittedName>
</protein>
<dbReference type="GeneID" id="112467478"/>
<proteinExistence type="inferred from homology"/>
<keyword evidence="2" id="KW-0645">Protease</keyword>
<feature type="active site" evidence="8">
    <location>
        <position position="228"/>
    </location>
</feature>
<evidence type="ECO:0000256" key="9">
    <source>
        <dbReference type="PIRSR" id="PIRSR001191-2"/>
    </source>
</evidence>
<dbReference type="GO" id="GO:0030574">
    <property type="term" value="P:collagen catabolic process"/>
    <property type="evidence" value="ECO:0007669"/>
    <property type="project" value="TreeGrafter"/>
</dbReference>
<keyword evidence="7" id="KW-0482">Metalloprotease</keyword>
<comment type="cofactor">
    <cofactor evidence="10">
        <name>Zn(2+)</name>
        <dbReference type="ChEBI" id="CHEBI:29105"/>
    </cofactor>
    <text evidence="10">Binds 2 Zn(2+) ions per subunit.</text>
</comment>
<feature type="binding site" evidence="10">
    <location>
        <position position="177"/>
    </location>
    <ligand>
        <name>Ca(2+)</name>
        <dbReference type="ChEBI" id="CHEBI:29108"/>
        <label>3</label>
    </ligand>
</feature>
<evidence type="ECO:0000256" key="2">
    <source>
        <dbReference type="ARBA" id="ARBA00022670"/>
    </source>
</evidence>
<dbReference type="Gene3D" id="3.40.390.10">
    <property type="entry name" value="Collagenase (Catalytic Domain)"/>
    <property type="match status" value="1"/>
</dbReference>
<reference evidence="14" key="1">
    <citation type="submission" date="2025-08" db="UniProtKB">
        <authorList>
            <consortium name="RefSeq"/>
        </authorList>
    </citation>
    <scope>IDENTIFICATION</scope>
    <source>
        <tissue evidence="14">Whole body</tissue>
    </source>
</reference>
<dbReference type="InterPro" id="IPR036365">
    <property type="entry name" value="PGBD-like_sf"/>
</dbReference>
<organism evidence="13 14">
    <name type="scientific">Temnothorax curvispinosus</name>
    <dbReference type="NCBI Taxonomy" id="300111"/>
    <lineage>
        <taxon>Eukaryota</taxon>
        <taxon>Metazoa</taxon>
        <taxon>Ecdysozoa</taxon>
        <taxon>Arthropoda</taxon>
        <taxon>Hexapoda</taxon>
        <taxon>Insecta</taxon>
        <taxon>Pterygota</taxon>
        <taxon>Neoptera</taxon>
        <taxon>Endopterygota</taxon>
        <taxon>Hymenoptera</taxon>
        <taxon>Apocrita</taxon>
        <taxon>Aculeata</taxon>
        <taxon>Formicoidea</taxon>
        <taxon>Formicidae</taxon>
        <taxon>Myrmicinae</taxon>
        <taxon>Temnothorax</taxon>
    </lineage>
</organism>
<evidence type="ECO:0000256" key="4">
    <source>
        <dbReference type="ARBA" id="ARBA00022729"/>
    </source>
</evidence>
<dbReference type="AlphaFoldDB" id="A0A6J1RGE3"/>
<dbReference type="InterPro" id="IPR001818">
    <property type="entry name" value="Pept_M10_metallopeptidase"/>
</dbReference>
<evidence type="ECO:0000313" key="14">
    <source>
        <dbReference type="RefSeq" id="XP_024891885.1"/>
    </source>
</evidence>
<feature type="binding site" evidence="10">
    <location>
        <position position="200"/>
    </location>
    <ligand>
        <name>Zn(2+)</name>
        <dbReference type="ChEBI" id="CHEBI:29105"/>
        <label>1</label>
    </ligand>
</feature>
<feature type="chain" id="PRO_5026864846" evidence="11">
    <location>
        <begin position="19"/>
        <end position="539"/>
    </location>
</feature>
<dbReference type="PANTHER" id="PTHR10201:SF291">
    <property type="entry name" value="MATRIX METALLOPROTEINASE 1, ISOFORM C-RELATED"/>
    <property type="match status" value="1"/>
</dbReference>
<dbReference type="SUPFAM" id="SSF47090">
    <property type="entry name" value="PGBD-like"/>
    <property type="match status" value="1"/>
</dbReference>
<feature type="binding site" evidence="10">
    <location>
        <position position="185"/>
    </location>
    <ligand>
        <name>Zn(2+)</name>
        <dbReference type="ChEBI" id="CHEBI:29105"/>
        <label>1</label>
    </ligand>
</feature>
<feature type="binding site" evidence="9">
    <location>
        <position position="237"/>
    </location>
    <ligand>
        <name>Zn(2+)</name>
        <dbReference type="ChEBI" id="CHEBI:29105"/>
        <label>2</label>
        <note>catalytic</note>
    </ligand>
</feature>
<feature type="binding site" evidence="10">
    <location>
        <position position="400"/>
    </location>
    <ligand>
        <name>Ca(2+)</name>
        <dbReference type="ChEBI" id="CHEBI:29108"/>
        <label>5</label>
    </ligand>
</feature>
<gene>
    <name evidence="14" type="primary">LOC112467478</name>
</gene>
<comment type="similarity">
    <text evidence="1">Belongs to the peptidase M10A family.</text>
</comment>
<dbReference type="InterPro" id="IPR006026">
    <property type="entry name" value="Peptidase_Metallo"/>
</dbReference>
<feature type="binding site" evidence="10">
    <location>
        <position position="178"/>
    </location>
    <ligand>
        <name>Ca(2+)</name>
        <dbReference type="ChEBI" id="CHEBI:29108"/>
        <label>3</label>
    </ligand>
</feature>
<accession>A0A6J1RGE3</accession>
<dbReference type="PANTHER" id="PTHR10201">
    <property type="entry name" value="MATRIX METALLOPROTEINASE"/>
    <property type="match status" value="1"/>
</dbReference>
<feature type="binding site" evidence="10">
    <location>
        <position position="352"/>
    </location>
    <ligand>
        <name>Ca(2+)</name>
        <dbReference type="ChEBI" id="CHEBI:29108"/>
        <label>5</label>
    </ligand>
</feature>
<feature type="binding site" evidence="9">
    <location>
        <position position="227"/>
    </location>
    <ligand>
        <name>Zn(2+)</name>
        <dbReference type="ChEBI" id="CHEBI:29105"/>
        <label>2</label>
        <note>catalytic</note>
    </ligand>
</feature>
<dbReference type="GO" id="GO:0030198">
    <property type="term" value="P:extracellular matrix organization"/>
    <property type="evidence" value="ECO:0007669"/>
    <property type="project" value="TreeGrafter"/>
</dbReference>
<dbReference type="GO" id="GO:0005615">
    <property type="term" value="C:extracellular space"/>
    <property type="evidence" value="ECO:0007669"/>
    <property type="project" value="TreeGrafter"/>
</dbReference>
<evidence type="ECO:0000256" key="8">
    <source>
        <dbReference type="PIRSR" id="PIRSR001191-1"/>
    </source>
</evidence>
<dbReference type="GO" id="GO:0008270">
    <property type="term" value="F:zinc ion binding"/>
    <property type="evidence" value="ECO:0007669"/>
    <property type="project" value="InterPro"/>
</dbReference>
<dbReference type="SUPFAM" id="SSF50923">
    <property type="entry name" value="Hemopexin-like domain"/>
    <property type="match status" value="1"/>
</dbReference>
<dbReference type="SUPFAM" id="SSF55486">
    <property type="entry name" value="Metalloproteases ('zincins'), catalytic domain"/>
    <property type="match status" value="1"/>
</dbReference>
<evidence type="ECO:0000256" key="1">
    <source>
        <dbReference type="ARBA" id="ARBA00010370"/>
    </source>
</evidence>
<feature type="binding site" description="in inhibited form" evidence="10">
    <location>
        <position position="89"/>
    </location>
    <ligand>
        <name>Zn(2+)</name>
        <dbReference type="ChEBI" id="CHEBI:29105"/>
        <label>2</label>
        <note>catalytic</note>
    </ligand>
</feature>
<feature type="binding site" evidence="10">
    <location>
        <position position="150"/>
    </location>
    <ligand>
        <name>Ca(2+)</name>
        <dbReference type="ChEBI" id="CHEBI:29108"/>
        <label>2</label>
    </ligand>
</feature>
<evidence type="ECO:0000313" key="13">
    <source>
        <dbReference type="Proteomes" id="UP000504618"/>
    </source>
</evidence>
<dbReference type="OrthoDB" id="7550572at2759"/>
<dbReference type="GO" id="GO:0006508">
    <property type="term" value="P:proteolysis"/>
    <property type="evidence" value="ECO:0007669"/>
    <property type="project" value="UniProtKB-KW"/>
</dbReference>
<feature type="binding site" evidence="10">
    <location>
        <position position="160"/>
    </location>
    <ligand>
        <name>Zn(2+)</name>
        <dbReference type="ChEBI" id="CHEBI:29105"/>
        <label>1</label>
    </ligand>
</feature>
<feature type="binding site" evidence="9">
    <location>
        <position position="231"/>
    </location>
    <ligand>
        <name>Zn(2+)</name>
        <dbReference type="ChEBI" id="CHEBI:29105"/>
        <label>2</label>
        <note>catalytic</note>
    </ligand>
</feature>
<evidence type="ECO:0000256" key="11">
    <source>
        <dbReference type="SAM" id="SignalP"/>
    </source>
</evidence>
<keyword evidence="10" id="KW-0106">Calcium</keyword>
<dbReference type="Proteomes" id="UP000504618">
    <property type="component" value="Unplaced"/>
</dbReference>
<feature type="binding site" evidence="10">
    <location>
        <position position="304"/>
    </location>
    <ligand>
        <name>Ca(2+)</name>
        <dbReference type="ChEBI" id="CHEBI:29108"/>
        <label>5</label>
    </ligand>
</feature>
<evidence type="ECO:0000256" key="7">
    <source>
        <dbReference type="ARBA" id="ARBA00023049"/>
    </source>
</evidence>
<dbReference type="PRINTS" id="PR00138">
    <property type="entry name" value="MATRIXIN"/>
</dbReference>
<evidence type="ECO:0000256" key="6">
    <source>
        <dbReference type="ARBA" id="ARBA00022833"/>
    </source>
</evidence>
<evidence type="ECO:0000259" key="12">
    <source>
        <dbReference type="SMART" id="SM00235"/>
    </source>
</evidence>
<evidence type="ECO:0000256" key="3">
    <source>
        <dbReference type="ARBA" id="ARBA00022723"/>
    </source>
</evidence>
<feature type="binding site" evidence="10">
    <location>
        <position position="245"/>
    </location>
    <ligand>
        <name>Zn(2+)</name>
        <dbReference type="ChEBI" id="CHEBI:29105"/>
        <label>2</label>
        <note>catalytic</note>
    </ligand>
</feature>
<name>A0A6J1RGE3_9HYME</name>